<gene>
    <name evidence="1" type="ORF">RRG08_024034</name>
</gene>
<dbReference type="PANTHER" id="PTHR34487:SF1">
    <property type="entry name" value="ACYL-ACP THIOESTERASE"/>
    <property type="match status" value="1"/>
</dbReference>
<keyword evidence="2" id="KW-1185">Reference proteome</keyword>
<sequence>MTSAVARSAALQRPIRVKTQSTDVEDSSETIQANETFLDFRKLSSDHFIFMSSSEFVMSRAMYNNDIPKWPLDMKFTHGFVGNTSVANVCQFFACDEEDTANASESGQSLLWTNTYQIVLINKTSRKPTPLPDWFKEKFKGKGCMDKGFILKPFPRPALTFSQSTTVQWTDTDQYKHTNFTTYARWALDALHAALRMKDESQHKLSNAPNGTDEKYPDQTEACVALPYITNEILTGGLHKMQVTYMKECLEGECVETHVWQEDGGEKELVLFSVVKDGEDVCQMKMWYFSDDEEPVA</sequence>
<protein>
    <submittedName>
        <fullName evidence="1">Uncharacterized protein</fullName>
    </submittedName>
</protein>
<dbReference type="EMBL" id="JAWDGP010004479">
    <property type="protein sequence ID" value="KAK3763979.1"/>
    <property type="molecule type" value="Genomic_DNA"/>
</dbReference>
<organism evidence="1 2">
    <name type="scientific">Elysia crispata</name>
    <name type="common">lettuce slug</name>
    <dbReference type="NCBI Taxonomy" id="231223"/>
    <lineage>
        <taxon>Eukaryota</taxon>
        <taxon>Metazoa</taxon>
        <taxon>Spiralia</taxon>
        <taxon>Lophotrochozoa</taxon>
        <taxon>Mollusca</taxon>
        <taxon>Gastropoda</taxon>
        <taxon>Heterobranchia</taxon>
        <taxon>Euthyneura</taxon>
        <taxon>Panpulmonata</taxon>
        <taxon>Sacoglossa</taxon>
        <taxon>Placobranchoidea</taxon>
        <taxon>Plakobranchidae</taxon>
        <taxon>Elysia</taxon>
    </lineage>
</organism>
<dbReference type="AlphaFoldDB" id="A0AAE1DAX5"/>
<evidence type="ECO:0000313" key="2">
    <source>
        <dbReference type="Proteomes" id="UP001283361"/>
    </source>
</evidence>
<dbReference type="SUPFAM" id="SSF54637">
    <property type="entry name" value="Thioesterase/thiol ester dehydrase-isomerase"/>
    <property type="match status" value="1"/>
</dbReference>
<evidence type="ECO:0000313" key="1">
    <source>
        <dbReference type="EMBL" id="KAK3763979.1"/>
    </source>
</evidence>
<accession>A0AAE1DAX5</accession>
<dbReference type="Gene3D" id="3.10.129.10">
    <property type="entry name" value="Hotdog Thioesterase"/>
    <property type="match status" value="1"/>
</dbReference>
<dbReference type="PANTHER" id="PTHR34487">
    <property type="entry name" value="ACYL-ACP THIOESTERASE"/>
    <property type="match status" value="1"/>
</dbReference>
<reference evidence="1" key="1">
    <citation type="journal article" date="2023" name="G3 (Bethesda)">
        <title>A reference genome for the long-term kleptoplast-retaining sea slug Elysia crispata morphotype clarki.</title>
        <authorList>
            <person name="Eastman K.E."/>
            <person name="Pendleton A.L."/>
            <person name="Shaikh M.A."/>
            <person name="Suttiyut T."/>
            <person name="Ogas R."/>
            <person name="Tomko P."/>
            <person name="Gavelis G."/>
            <person name="Widhalm J.R."/>
            <person name="Wisecaver J.H."/>
        </authorList>
    </citation>
    <scope>NUCLEOTIDE SEQUENCE</scope>
    <source>
        <strain evidence="1">ECLA1</strain>
    </source>
</reference>
<dbReference type="Proteomes" id="UP001283361">
    <property type="component" value="Unassembled WGS sequence"/>
</dbReference>
<dbReference type="InterPro" id="IPR029069">
    <property type="entry name" value="HotDog_dom_sf"/>
</dbReference>
<proteinExistence type="predicted"/>
<comment type="caution">
    <text evidence="1">The sequence shown here is derived from an EMBL/GenBank/DDBJ whole genome shotgun (WGS) entry which is preliminary data.</text>
</comment>
<name>A0AAE1DAX5_9GAST</name>